<dbReference type="SUPFAM" id="SSF54665">
    <property type="entry name" value="CO dehydrogenase molybdoprotein N-domain-like"/>
    <property type="match status" value="1"/>
</dbReference>
<dbReference type="Proteomes" id="UP001501671">
    <property type="component" value="Unassembled WGS sequence"/>
</dbReference>
<dbReference type="PANTHER" id="PTHR11908:SF132">
    <property type="entry name" value="ALDEHYDE OXIDASE 1-RELATED"/>
    <property type="match status" value="1"/>
</dbReference>
<dbReference type="InterPro" id="IPR008274">
    <property type="entry name" value="AldOxase/xan_DH_MoCoBD1"/>
</dbReference>
<protein>
    <submittedName>
        <fullName evidence="4">Xanthine dehydrogenase family protein molybdopterin-binding subunit</fullName>
    </submittedName>
</protein>
<dbReference type="Pfam" id="PF01315">
    <property type="entry name" value="Ald_Xan_dh_C"/>
    <property type="match status" value="1"/>
</dbReference>
<keyword evidence="1" id="KW-0500">Molybdenum</keyword>
<dbReference type="InterPro" id="IPR037165">
    <property type="entry name" value="AldOxase/xan_DH_Mopterin-bd_sf"/>
</dbReference>
<dbReference type="Gene3D" id="3.30.365.10">
    <property type="entry name" value="Aldehyde oxidase/xanthine dehydrogenase, molybdopterin binding domain"/>
    <property type="match status" value="4"/>
</dbReference>
<dbReference type="PANTHER" id="PTHR11908">
    <property type="entry name" value="XANTHINE DEHYDROGENASE"/>
    <property type="match status" value="1"/>
</dbReference>
<dbReference type="InterPro" id="IPR036856">
    <property type="entry name" value="Ald_Oxase/Xan_DH_a/b_sf"/>
</dbReference>
<keyword evidence="5" id="KW-1185">Reference proteome</keyword>
<accession>A0ABP8H3U0</accession>
<gene>
    <name evidence="4" type="ORF">GCM10023144_25760</name>
</gene>
<reference evidence="5" key="1">
    <citation type="journal article" date="2019" name="Int. J. Syst. Evol. Microbiol.">
        <title>The Global Catalogue of Microorganisms (GCM) 10K type strain sequencing project: providing services to taxonomists for standard genome sequencing and annotation.</title>
        <authorList>
            <consortium name="The Broad Institute Genomics Platform"/>
            <consortium name="The Broad Institute Genome Sequencing Center for Infectious Disease"/>
            <person name="Wu L."/>
            <person name="Ma J."/>
        </authorList>
    </citation>
    <scope>NUCLEOTIDE SEQUENCE [LARGE SCALE GENOMIC DNA]</scope>
    <source>
        <strain evidence="5">JCM 17666</strain>
    </source>
</reference>
<dbReference type="InterPro" id="IPR016208">
    <property type="entry name" value="Ald_Oxase/xanthine_DH-like"/>
</dbReference>
<dbReference type="EMBL" id="BAABFO010000011">
    <property type="protein sequence ID" value="GAA4333977.1"/>
    <property type="molecule type" value="Genomic_DNA"/>
</dbReference>
<evidence type="ECO:0000256" key="2">
    <source>
        <dbReference type="ARBA" id="ARBA00023002"/>
    </source>
</evidence>
<feature type="domain" description="Aldehyde oxidase/xanthine dehydrogenase a/b hammerhead" evidence="3">
    <location>
        <begin position="31"/>
        <end position="146"/>
    </location>
</feature>
<evidence type="ECO:0000259" key="3">
    <source>
        <dbReference type="SMART" id="SM01008"/>
    </source>
</evidence>
<dbReference type="SUPFAM" id="SSF56003">
    <property type="entry name" value="Molybdenum cofactor-binding domain"/>
    <property type="match status" value="1"/>
</dbReference>
<proteinExistence type="predicted"/>
<dbReference type="Pfam" id="PF20256">
    <property type="entry name" value="MoCoBD_2"/>
    <property type="match status" value="1"/>
</dbReference>
<evidence type="ECO:0000313" key="4">
    <source>
        <dbReference type="EMBL" id="GAA4333977.1"/>
    </source>
</evidence>
<organism evidence="4 5">
    <name type="scientific">Pigmentiphaga soli</name>
    <dbReference type="NCBI Taxonomy" id="1007095"/>
    <lineage>
        <taxon>Bacteria</taxon>
        <taxon>Pseudomonadati</taxon>
        <taxon>Pseudomonadota</taxon>
        <taxon>Betaproteobacteria</taxon>
        <taxon>Burkholderiales</taxon>
        <taxon>Alcaligenaceae</taxon>
        <taxon>Pigmentiphaga</taxon>
    </lineage>
</organism>
<dbReference type="InterPro" id="IPR000674">
    <property type="entry name" value="Ald_Oxase/Xan_DH_a/b"/>
</dbReference>
<dbReference type="SMART" id="SM01008">
    <property type="entry name" value="Ald_Xan_dh_C"/>
    <property type="match status" value="1"/>
</dbReference>
<dbReference type="Gene3D" id="3.90.1170.50">
    <property type="entry name" value="Aldehyde oxidase/xanthine dehydrogenase, a/b hammerhead"/>
    <property type="match status" value="1"/>
</dbReference>
<name>A0ABP8H3U0_9BURK</name>
<dbReference type="InterPro" id="IPR046867">
    <property type="entry name" value="AldOxase/xan_DH_MoCoBD2"/>
</dbReference>
<dbReference type="RefSeq" id="WP_345250034.1">
    <property type="nucleotide sequence ID" value="NZ_BAABFO010000011.1"/>
</dbReference>
<dbReference type="Pfam" id="PF02738">
    <property type="entry name" value="MoCoBD_1"/>
    <property type="match status" value="1"/>
</dbReference>
<evidence type="ECO:0000313" key="5">
    <source>
        <dbReference type="Proteomes" id="UP001501671"/>
    </source>
</evidence>
<sequence>MKLTDAPNLLDAPGSLVGRRAPRLGIRRLLHGRGRYVADISLPRMQHLCFVRSPHAHARIVSIDASRALAVPGVTRVITGVDLAALCQPFVAVAAHRAGHRSAPQYPLALERAVWQGQPVAAVLAASRAEAEDGAEQIDIEWEALPAVLDAEAAAADGAAAIHPELDGNLAFEFAIDQGDCAAAFDAAACVVGHTFRFERQTGVSLEARGLIADYDPSEGSLTVYHSHQSPFQMQDVFSKHLDIAEHKVRVIAPDVGGGFGVKINVYAEELAVAAASRLAGVPVKYCADRMEAFLADAHAREHTIEARIAVSAEGRITAMAFDDLAAIGAYGMPLRFNIAEGMMAITMAGAPYDFSCYQARTRSVYVNKNLIGMFRGVGMPLACAVTEVLMDLAATRMGEDPVAFKRRNFRPASALPCTTPGGSKMETVSFQQCLDRLVANMDYAALRADQAAARERGVYRGIGVATFVEQTSYGPPYYGPSDARISVQDACVLKLEPSGLVRCITSSTDQGQGTLTGLAQIVATAVGVGLEDVDVVSGDSRSSPYGGGAWGSRGMAVGGEAALKGGLALKAAILALAEAISGVPADRLDVAGGQVVEPAAGRTVMSVAEAARIGYFRQDTLPADFQPQMQVAASHVANHQHYYMANGVQGSYLELDPETGFIRLLGHWAVDDCGRVVNPLLVDEQVRGGVVQGIGAALYEECIYDAGGSLVNATLADYLVPMASEMPDIHVDHIETPEATTRLGAKGIGEAGTIGAIGALWVAVNDALKPFGAQIMQQPFTPERVLGALRAARAR</sequence>
<keyword evidence="2" id="KW-0560">Oxidoreductase</keyword>
<evidence type="ECO:0000256" key="1">
    <source>
        <dbReference type="ARBA" id="ARBA00022505"/>
    </source>
</evidence>
<comment type="caution">
    <text evidence="4">The sequence shown here is derived from an EMBL/GenBank/DDBJ whole genome shotgun (WGS) entry which is preliminary data.</text>
</comment>